<gene>
    <name evidence="2" type="ORF">PVAP13_6KG367100</name>
</gene>
<evidence type="ECO:0008006" key="4">
    <source>
        <dbReference type="Google" id="ProtNLM"/>
    </source>
</evidence>
<evidence type="ECO:0000256" key="1">
    <source>
        <dbReference type="SAM" id="MobiDB-lite"/>
    </source>
</evidence>
<evidence type="ECO:0000313" key="3">
    <source>
        <dbReference type="Proteomes" id="UP000823388"/>
    </source>
</evidence>
<proteinExistence type="predicted"/>
<dbReference type="PANTHER" id="PTHR33248">
    <property type="entry name" value="ZINC ION-BINDING PROTEIN"/>
    <property type="match status" value="1"/>
</dbReference>
<name>A0A8T0RJG7_PANVG</name>
<protein>
    <recommendedName>
        <fullName evidence="4">Zinc finger GRF-type domain-containing protein</fullName>
    </recommendedName>
</protein>
<accession>A0A8T0RJG7</accession>
<feature type="region of interest" description="Disordered" evidence="1">
    <location>
        <begin position="1"/>
        <end position="30"/>
    </location>
</feature>
<keyword evidence="3" id="KW-1185">Reference proteome</keyword>
<dbReference type="Proteomes" id="UP000823388">
    <property type="component" value="Chromosome 6K"/>
</dbReference>
<feature type="compositionally biased region" description="Low complexity" evidence="1">
    <location>
        <begin position="1"/>
        <end position="18"/>
    </location>
</feature>
<reference evidence="2" key="1">
    <citation type="submission" date="2020-05" db="EMBL/GenBank/DDBJ databases">
        <title>WGS assembly of Panicum virgatum.</title>
        <authorList>
            <person name="Lovell J.T."/>
            <person name="Jenkins J."/>
            <person name="Shu S."/>
            <person name="Juenger T.E."/>
            <person name="Schmutz J."/>
        </authorList>
    </citation>
    <scope>NUCLEOTIDE SEQUENCE</scope>
    <source>
        <strain evidence="2">AP13</strain>
    </source>
</reference>
<dbReference type="EMBL" id="CM029047">
    <property type="protein sequence ID" value="KAG2584923.1"/>
    <property type="molecule type" value="Genomic_DNA"/>
</dbReference>
<organism evidence="2 3">
    <name type="scientific">Panicum virgatum</name>
    <name type="common">Blackwell switchgrass</name>
    <dbReference type="NCBI Taxonomy" id="38727"/>
    <lineage>
        <taxon>Eukaryota</taxon>
        <taxon>Viridiplantae</taxon>
        <taxon>Streptophyta</taxon>
        <taxon>Embryophyta</taxon>
        <taxon>Tracheophyta</taxon>
        <taxon>Spermatophyta</taxon>
        <taxon>Magnoliopsida</taxon>
        <taxon>Liliopsida</taxon>
        <taxon>Poales</taxon>
        <taxon>Poaceae</taxon>
        <taxon>PACMAD clade</taxon>
        <taxon>Panicoideae</taxon>
        <taxon>Panicodae</taxon>
        <taxon>Paniceae</taxon>
        <taxon>Panicinae</taxon>
        <taxon>Panicum</taxon>
        <taxon>Panicum sect. Hiantes</taxon>
    </lineage>
</organism>
<evidence type="ECO:0000313" key="2">
    <source>
        <dbReference type="EMBL" id="KAG2584923.1"/>
    </source>
</evidence>
<dbReference type="AlphaFoldDB" id="A0A8T0RJG7"/>
<sequence length="83" mass="9504">MATSRSSSNSRQWSSGRSQPWSEDDNSEEYSSPIRYRVGPLDYEPAVPCKCGKKAARWISWSNDNPGRRYLKCFFARSGVCDF</sequence>
<comment type="caution">
    <text evidence="2">The sequence shown here is derived from an EMBL/GenBank/DDBJ whole genome shotgun (WGS) entry which is preliminary data.</text>
</comment>